<keyword evidence="2" id="KW-1185">Reference proteome</keyword>
<organism evidence="1 2">
    <name type="scientific">Salinibacillus xinjiangensis</name>
    <dbReference type="NCBI Taxonomy" id="1229268"/>
    <lineage>
        <taxon>Bacteria</taxon>
        <taxon>Bacillati</taxon>
        <taxon>Bacillota</taxon>
        <taxon>Bacilli</taxon>
        <taxon>Bacillales</taxon>
        <taxon>Bacillaceae</taxon>
        <taxon>Salinibacillus</taxon>
    </lineage>
</organism>
<dbReference type="OrthoDB" id="2965348at2"/>
<dbReference type="EMBL" id="WJNH01000021">
    <property type="protein sequence ID" value="MRG88381.1"/>
    <property type="molecule type" value="Genomic_DNA"/>
</dbReference>
<dbReference type="InterPro" id="IPR019642">
    <property type="entry name" value="DUF2507"/>
</dbReference>
<dbReference type="SUPFAM" id="SSF111126">
    <property type="entry name" value="Ligand-binding domain in the NO signalling and Golgi transport"/>
    <property type="match status" value="1"/>
</dbReference>
<dbReference type="InterPro" id="IPR024096">
    <property type="entry name" value="NO_sig/Golgi_transp_ligand-bd"/>
</dbReference>
<evidence type="ECO:0000313" key="1">
    <source>
        <dbReference type="EMBL" id="MRG88381.1"/>
    </source>
</evidence>
<gene>
    <name evidence="1" type="ORF">GH754_19230</name>
</gene>
<proteinExistence type="predicted"/>
<name>A0A6G1XBJ2_9BACI</name>
<dbReference type="Pfam" id="PF10702">
    <property type="entry name" value="DUF2507"/>
    <property type="match status" value="1"/>
</dbReference>
<comment type="caution">
    <text evidence="1">The sequence shown here is derived from an EMBL/GenBank/DDBJ whole genome shotgun (WGS) entry which is preliminary data.</text>
</comment>
<accession>A0A6G1XBJ2</accession>
<dbReference type="AlphaFoldDB" id="A0A6G1XBJ2"/>
<protein>
    <submittedName>
        <fullName evidence="1">DUF2507 domain-containing protein</fullName>
    </submittedName>
</protein>
<dbReference type="RefSeq" id="WP_153730252.1">
    <property type="nucleotide sequence ID" value="NZ_WJNH01000021.1"/>
</dbReference>
<sequence>MSTVGKEKTLLQNEEIKNIQIPAFGYELIKQLTLPEILGDDVNFVQYYLGKSLARKCPVNDMEELQSFFQQAGFGDLTLIKEKGKELVFQLQSPLITERFSYKEDVSYRLEAGFIAEQLSHIYQDAIECMDETNKRHKNVTFFAVTSL</sequence>
<dbReference type="Gene3D" id="3.30.1380.20">
    <property type="entry name" value="Trafficking protein particle complex subunit 3"/>
    <property type="match status" value="1"/>
</dbReference>
<dbReference type="Proteomes" id="UP000480185">
    <property type="component" value="Unassembled WGS sequence"/>
</dbReference>
<evidence type="ECO:0000313" key="2">
    <source>
        <dbReference type="Proteomes" id="UP000480185"/>
    </source>
</evidence>
<reference evidence="1 2" key="1">
    <citation type="submission" date="2019-11" db="EMBL/GenBank/DDBJ databases">
        <authorList>
            <person name="Li J."/>
        </authorList>
    </citation>
    <scope>NUCLEOTIDE SEQUENCE [LARGE SCALE GENOMIC DNA]</scope>
    <source>
        <strain evidence="1 2">J4</strain>
    </source>
</reference>